<dbReference type="PATRIC" id="fig|1187852.3.peg.638"/>
<dbReference type="EMBL" id="LABZ01000121">
    <property type="protein sequence ID" value="KMO38613.1"/>
    <property type="molecule type" value="Genomic_DNA"/>
</dbReference>
<protein>
    <submittedName>
        <fullName evidence="1">Uncharacterized protein</fullName>
    </submittedName>
</protein>
<reference evidence="1 2" key="1">
    <citation type="submission" date="2015-03" db="EMBL/GenBank/DDBJ databases">
        <title>Genome sequencing of Methylobacterium tarhaniae DSM 25844.</title>
        <authorList>
            <person name="Chaudhry V."/>
            <person name="Patil P.B."/>
        </authorList>
    </citation>
    <scope>NUCLEOTIDE SEQUENCE [LARGE SCALE GENOMIC DNA]</scope>
    <source>
        <strain evidence="1 2">DSM 25844</strain>
    </source>
</reference>
<proteinExistence type="predicted"/>
<sequence>MALTTADFRRMIAETRGAVVPSSAPMTVPDRVPHRFAPGSGMSARCDDGPARTIEIVLVPATRPPGRGWLGGLATLAKVLALPVLLAAGLYAKPVYECHKQKGHGMLYYGTTVTMCVNERMAGHVGSVQAFLDSRMRGM</sequence>
<dbReference type="Proteomes" id="UP000036449">
    <property type="component" value="Unassembled WGS sequence"/>
</dbReference>
<dbReference type="AlphaFoldDB" id="A0A0J6SZ59"/>
<evidence type="ECO:0000313" key="2">
    <source>
        <dbReference type="Proteomes" id="UP000036449"/>
    </source>
</evidence>
<organism evidence="1 2">
    <name type="scientific">Methylobacterium tarhaniae</name>
    <dbReference type="NCBI Taxonomy" id="1187852"/>
    <lineage>
        <taxon>Bacteria</taxon>
        <taxon>Pseudomonadati</taxon>
        <taxon>Pseudomonadota</taxon>
        <taxon>Alphaproteobacteria</taxon>
        <taxon>Hyphomicrobiales</taxon>
        <taxon>Methylobacteriaceae</taxon>
        <taxon>Methylobacterium</taxon>
    </lineage>
</organism>
<gene>
    <name evidence="1" type="ORF">VQ03_16850</name>
</gene>
<comment type="caution">
    <text evidence="1">The sequence shown here is derived from an EMBL/GenBank/DDBJ whole genome shotgun (WGS) entry which is preliminary data.</text>
</comment>
<name>A0A0J6SZ59_9HYPH</name>
<accession>A0A0J6SZ59</accession>
<keyword evidence="2" id="KW-1185">Reference proteome</keyword>
<evidence type="ECO:0000313" key="1">
    <source>
        <dbReference type="EMBL" id="KMO38613.1"/>
    </source>
</evidence>